<dbReference type="Proteomes" id="UP000305792">
    <property type="component" value="Unassembled WGS sequence"/>
</dbReference>
<name>A0A4S8PJE6_9ACTN</name>
<gene>
    <name evidence="1" type="ORF">E9998_05325</name>
</gene>
<organism evidence="1 2">
    <name type="scientific">Glycomyces paridis</name>
    <dbReference type="NCBI Taxonomy" id="2126555"/>
    <lineage>
        <taxon>Bacteria</taxon>
        <taxon>Bacillati</taxon>
        <taxon>Actinomycetota</taxon>
        <taxon>Actinomycetes</taxon>
        <taxon>Glycomycetales</taxon>
        <taxon>Glycomycetaceae</taxon>
        <taxon>Glycomyces</taxon>
    </lineage>
</organism>
<dbReference type="RefSeq" id="WP_136528664.1">
    <property type="nucleotide sequence ID" value="NZ_STGX01000003.1"/>
</dbReference>
<comment type="caution">
    <text evidence="1">The sequence shown here is derived from an EMBL/GenBank/DDBJ whole genome shotgun (WGS) entry which is preliminary data.</text>
</comment>
<accession>A0A4S8PJE6</accession>
<dbReference type="EMBL" id="STGX01000003">
    <property type="protein sequence ID" value="THV30800.1"/>
    <property type="molecule type" value="Genomic_DNA"/>
</dbReference>
<keyword evidence="2" id="KW-1185">Reference proteome</keyword>
<dbReference type="OrthoDB" id="3196525at2"/>
<evidence type="ECO:0000313" key="1">
    <source>
        <dbReference type="EMBL" id="THV30800.1"/>
    </source>
</evidence>
<reference evidence="1 2" key="1">
    <citation type="journal article" date="2018" name="Int. J. Syst. Evol. Microbiol.">
        <title>Glycomyces paridis sp. nov., isolated from the medicinal plant Paris polyphylla.</title>
        <authorList>
            <person name="Fang X.M."/>
            <person name="Bai J.L."/>
            <person name="Su J."/>
            <person name="Zhao L.L."/>
            <person name="Liu H.Y."/>
            <person name="Ma B.P."/>
            <person name="Zhang Y.Q."/>
            <person name="Yu L.Y."/>
        </authorList>
    </citation>
    <scope>NUCLEOTIDE SEQUENCE [LARGE SCALE GENOMIC DNA]</scope>
    <source>
        <strain evidence="1 2">CPCC 204357</strain>
    </source>
</reference>
<dbReference type="AlphaFoldDB" id="A0A4S8PJE6"/>
<sequence length="90" mass="10063">MTDTDDPWDRPGLIGGAATAPQRVIRVYISKGGSAFHLDAECPWLHKGQSRAARSGLRLHDIESVHREVAEDAGKDECKWCFKDQTRRTS</sequence>
<protein>
    <submittedName>
        <fullName evidence="1">Uncharacterized protein</fullName>
    </submittedName>
</protein>
<evidence type="ECO:0000313" key="2">
    <source>
        <dbReference type="Proteomes" id="UP000305792"/>
    </source>
</evidence>
<proteinExistence type="predicted"/>